<reference evidence="1" key="1">
    <citation type="submission" date="2021-01" db="EMBL/GenBank/DDBJ databases">
        <authorList>
            <person name="Corre E."/>
            <person name="Pelletier E."/>
            <person name="Niang G."/>
            <person name="Scheremetjew M."/>
            <person name="Finn R."/>
            <person name="Kale V."/>
            <person name="Holt S."/>
            <person name="Cochrane G."/>
            <person name="Meng A."/>
            <person name="Brown T."/>
            <person name="Cohen L."/>
        </authorList>
    </citation>
    <scope>NUCLEOTIDE SEQUENCE</scope>
    <source>
        <strain evidence="1">CCMP645</strain>
    </source>
</reference>
<dbReference type="AlphaFoldDB" id="A0A7S4C1V5"/>
<dbReference type="PANTHER" id="PTHR43198">
    <property type="entry name" value="BIFUNCTIONAL TH2 PROTEIN"/>
    <property type="match status" value="1"/>
</dbReference>
<sequence length="328" mass="34527">MGRSGRLMQAAAALACAASKQLPPRLLVCDFDSTITRHDSVSALLSHSPVCRSQRALVPRLVRLYLQDLEGVTAWLEAGDLEKALNLMGEVEHASLDRIEAANVLGGIQPATFKPPITIPHADNYQTNSDAEDPVGQVQLRAFATEALRAAAAVGVPVHVCSANWCKEWIRVGLGDAAAAVLSIDSNDIQMADGGNVSSGALVRKVVSPHDKLRSFQQLDESALAAQPGAAALASVYIGDALTDVLALQAADVGIVVGSSETLRRALAIAGKQVEPLSRAAGKNSGCVSPGIYTSSNWFEIAELLGFYNAKVQDGDGFGDNMKQHEHA</sequence>
<name>A0A7S4C1V5_CHRCT</name>
<accession>A0A7S4C1V5</accession>
<dbReference type="EMBL" id="HBIZ01059249">
    <property type="protein sequence ID" value="CAE0784398.1"/>
    <property type="molecule type" value="Transcribed_RNA"/>
</dbReference>
<dbReference type="Gene3D" id="3.40.50.1000">
    <property type="entry name" value="HAD superfamily/HAD-like"/>
    <property type="match status" value="1"/>
</dbReference>
<proteinExistence type="predicted"/>
<organism evidence="1">
    <name type="scientific">Chrysotila carterae</name>
    <name type="common">Marine alga</name>
    <name type="synonym">Syracosphaera carterae</name>
    <dbReference type="NCBI Taxonomy" id="13221"/>
    <lineage>
        <taxon>Eukaryota</taxon>
        <taxon>Haptista</taxon>
        <taxon>Haptophyta</taxon>
        <taxon>Prymnesiophyceae</taxon>
        <taxon>Isochrysidales</taxon>
        <taxon>Isochrysidaceae</taxon>
        <taxon>Chrysotila</taxon>
    </lineage>
</organism>
<dbReference type="SUPFAM" id="SSF56784">
    <property type="entry name" value="HAD-like"/>
    <property type="match status" value="1"/>
</dbReference>
<dbReference type="InterPro" id="IPR023214">
    <property type="entry name" value="HAD_sf"/>
</dbReference>
<dbReference type="PANTHER" id="PTHR43198:SF2">
    <property type="entry name" value="SI:CH1073-67J19.1-RELATED"/>
    <property type="match status" value="1"/>
</dbReference>
<dbReference type="InterPro" id="IPR036412">
    <property type="entry name" value="HAD-like_sf"/>
</dbReference>
<gene>
    <name evidence="1" type="ORF">PCAR00345_LOCUS37103</name>
</gene>
<dbReference type="InterPro" id="IPR050967">
    <property type="entry name" value="Thiamine_Salvage_TenA"/>
</dbReference>
<protein>
    <submittedName>
        <fullName evidence="1">Uncharacterized protein</fullName>
    </submittedName>
</protein>
<evidence type="ECO:0000313" key="1">
    <source>
        <dbReference type="EMBL" id="CAE0784398.1"/>
    </source>
</evidence>
<dbReference type="GO" id="GO:0005829">
    <property type="term" value="C:cytosol"/>
    <property type="evidence" value="ECO:0007669"/>
    <property type="project" value="TreeGrafter"/>
</dbReference>